<accession>A0A9N7NDX4</accession>
<sequence>MQRILQHLQENTESETEHYISYDQDDFIDCGFFESHNQDHDNNNSKCTLIVNTILSWPARLNALQLAPTIIFFMVFAPFLTKNGRCTALDQWLTSGFTAILAALSAFFPITDSFRMANGRLCYGVATVHGIRTFGGHQPHELSDYRLRWGDLFRVLLSLIAFLAFALLNRDVVSCYRVVLSREFMDLGRMVVWFVVNLLIVFFPSERRGIGNTF</sequence>
<dbReference type="PANTHER" id="PTHR31621:SF37">
    <property type="entry name" value="OS01G0882400 PROTEIN"/>
    <property type="match status" value="1"/>
</dbReference>
<keyword evidence="8" id="KW-1185">Reference proteome</keyword>
<evidence type="ECO:0000256" key="1">
    <source>
        <dbReference type="ARBA" id="ARBA00004141"/>
    </source>
</evidence>
<dbReference type="EMBL" id="CACSLK010027752">
    <property type="protein sequence ID" value="CAA0827850.1"/>
    <property type="molecule type" value="Genomic_DNA"/>
</dbReference>
<comment type="subcellular location">
    <subcellularLocation>
        <location evidence="1">Membrane</location>
        <topology evidence="1">Multi-pass membrane protein</topology>
    </subcellularLocation>
</comment>
<keyword evidence="5 6" id="KW-0472">Membrane</keyword>
<feature type="transmembrane region" description="Helical" evidence="6">
    <location>
        <begin position="152"/>
        <end position="168"/>
    </location>
</feature>
<organism evidence="7 8">
    <name type="scientific">Striga hermonthica</name>
    <name type="common">Purple witchweed</name>
    <name type="synonym">Buchnera hermonthica</name>
    <dbReference type="NCBI Taxonomy" id="68872"/>
    <lineage>
        <taxon>Eukaryota</taxon>
        <taxon>Viridiplantae</taxon>
        <taxon>Streptophyta</taxon>
        <taxon>Embryophyta</taxon>
        <taxon>Tracheophyta</taxon>
        <taxon>Spermatophyta</taxon>
        <taxon>Magnoliopsida</taxon>
        <taxon>eudicotyledons</taxon>
        <taxon>Gunneridae</taxon>
        <taxon>Pentapetalae</taxon>
        <taxon>asterids</taxon>
        <taxon>lamiids</taxon>
        <taxon>Lamiales</taxon>
        <taxon>Orobanchaceae</taxon>
        <taxon>Buchnereae</taxon>
        <taxon>Striga</taxon>
    </lineage>
</organism>
<dbReference type="GO" id="GO:0016020">
    <property type="term" value="C:membrane"/>
    <property type="evidence" value="ECO:0007669"/>
    <property type="project" value="UniProtKB-SubCell"/>
</dbReference>
<dbReference type="GO" id="GO:0005737">
    <property type="term" value="C:cytoplasm"/>
    <property type="evidence" value="ECO:0007669"/>
    <property type="project" value="UniProtKB-ARBA"/>
</dbReference>
<protein>
    <submittedName>
        <fullName evidence="7">Uncharacterized protein</fullName>
    </submittedName>
</protein>
<feature type="transmembrane region" description="Helical" evidence="6">
    <location>
        <begin position="92"/>
        <end position="110"/>
    </location>
</feature>
<name>A0A9N7NDX4_STRHE</name>
<evidence type="ECO:0000313" key="7">
    <source>
        <dbReference type="EMBL" id="CAA0827850.1"/>
    </source>
</evidence>
<evidence type="ECO:0000256" key="6">
    <source>
        <dbReference type="SAM" id="Phobius"/>
    </source>
</evidence>
<keyword evidence="3 6" id="KW-0812">Transmembrane</keyword>
<feature type="transmembrane region" description="Helical" evidence="6">
    <location>
        <begin position="61"/>
        <end position="80"/>
    </location>
</feature>
<evidence type="ECO:0000313" key="8">
    <source>
        <dbReference type="Proteomes" id="UP001153555"/>
    </source>
</evidence>
<dbReference type="InterPro" id="IPR007770">
    <property type="entry name" value="DMP"/>
</dbReference>
<dbReference type="AlphaFoldDB" id="A0A9N7NDX4"/>
<evidence type="ECO:0000256" key="3">
    <source>
        <dbReference type="ARBA" id="ARBA00022692"/>
    </source>
</evidence>
<comment type="caution">
    <text evidence="7">The sequence shown here is derived from an EMBL/GenBank/DDBJ whole genome shotgun (WGS) entry which is preliminary data.</text>
</comment>
<dbReference type="Pfam" id="PF05078">
    <property type="entry name" value="DUF679"/>
    <property type="match status" value="1"/>
</dbReference>
<dbReference type="Proteomes" id="UP001153555">
    <property type="component" value="Unassembled WGS sequence"/>
</dbReference>
<comment type="similarity">
    <text evidence="2">Belongs to the plant DMP1 protein family.</text>
</comment>
<evidence type="ECO:0000256" key="4">
    <source>
        <dbReference type="ARBA" id="ARBA00022989"/>
    </source>
</evidence>
<reference evidence="7" key="1">
    <citation type="submission" date="2019-12" db="EMBL/GenBank/DDBJ databases">
        <authorList>
            <person name="Scholes J."/>
        </authorList>
    </citation>
    <scope>NUCLEOTIDE SEQUENCE</scope>
</reference>
<gene>
    <name evidence="7" type="ORF">SHERM_23545</name>
</gene>
<dbReference type="PANTHER" id="PTHR31621">
    <property type="entry name" value="PROTEIN DMP3"/>
    <property type="match status" value="1"/>
</dbReference>
<evidence type="ECO:0000256" key="2">
    <source>
        <dbReference type="ARBA" id="ARBA00008707"/>
    </source>
</evidence>
<evidence type="ECO:0000256" key="5">
    <source>
        <dbReference type="ARBA" id="ARBA00023136"/>
    </source>
</evidence>
<keyword evidence="4 6" id="KW-1133">Transmembrane helix</keyword>
<dbReference type="GO" id="GO:0010256">
    <property type="term" value="P:endomembrane system organization"/>
    <property type="evidence" value="ECO:0007669"/>
    <property type="project" value="TreeGrafter"/>
</dbReference>
<feature type="transmembrane region" description="Helical" evidence="6">
    <location>
        <begin position="188"/>
        <end position="205"/>
    </location>
</feature>
<dbReference type="OrthoDB" id="959867at2759"/>
<proteinExistence type="inferred from homology"/>